<comment type="similarity">
    <text evidence="1">Belongs to the cytochrome P450 family.</text>
</comment>
<evidence type="ECO:0000313" key="6">
    <source>
        <dbReference type="EMBL" id="KAJ4348840.1"/>
    </source>
</evidence>
<dbReference type="Pfam" id="PF00067">
    <property type="entry name" value="p450"/>
    <property type="match status" value="1"/>
</dbReference>
<gene>
    <name evidence="6" type="ORF">N0V89_010218</name>
</gene>
<dbReference type="InterPro" id="IPR036396">
    <property type="entry name" value="Cyt_P450_sf"/>
</dbReference>
<dbReference type="InterPro" id="IPR001128">
    <property type="entry name" value="Cyt_P450"/>
</dbReference>
<dbReference type="RefSeq" id="XP_056068228.1">
    <property type="nucleotide sequence ID" value="XM_056218963.1"/>
</dbReference>
<protein>
    <recommendedName>
        <fullName evidence="8">Cytochrome P450</fullName>
    </recommendedName>
</protein>
<dbReference type="GeneID" id="80913748"/>
<accession>A0A9W9C8D7</accession>
<dbReference type="PANTHER" id="PTHR46300:SF2">
    <property type="entry name" value="CYTOCHROME P450 MONOOXYGENASE ALNH-RELATED"/>
    <property type="match status" value="1"/>
</dbReference>
<dbReference type="GO" id="GO:0004497">
    <property type="term" value="F:monooxygenase activity"/>
    <property type="evidence" value="ECO:0007669"/>
    <property type="project" value="UniProtKB-KW"/>
</dbReference>
<evidence type="ECO:0000313" key="7">
    <source>
        <dbReference type="Proteomes" id="UP001140513"/>
    </source>
</evidence>
<comment type="caution">
    <text evidence="6">The sequence shown here is derived from an EMBL/GenBank/DDBJ whole genome shotgun (WGS) entry which is preliminary data.</text>
</comment>
<evidence type="ECO:0000256" key="5">
    <source>
        <dbReference type="ARBA" id="ARBA00023033"/>
    </source>
</evidence>
<keyword evidence="7" id="KW-1185">Reference proteome</keyword>
<dbReference type="GO" id="GO:0016705">
    <property type="term" value="F:oxidoreductase activity, acting on paired donors, with incorporation or reduction of molecular oxygen"/>
    <property type="evidence" value="ECO:0007669"/>
    <property type="project" value="InterPro"/>
</dbReference>
<keyword evidence="4" id="KW-0408">Iron</keyword>
<reference evidence="6" key="1">
    <citation type="submission" date="2022-10" db="EMBL/GenBank/DDBJ databases">
        <title>Tapping the CABI collections for fungal endophytes: first genome assemblies for Collariella, Neodidymelliopsis, Ascochyta clinopodiicola, Didymella pomorum, Didymosphaeria variabile, Neocosmospora piperis and Neocucurbitaria cava.</title>
        <authorList>
            <person name="Hill R."/>
        </authorList>
    </citation>
    <scope>NUCLEOTIDE SEQUENCE</scope>
    <source>
        <strain evidence="6">IMI 356815</strain>
    </source>
</reference>
<organism evidence="6 7">
    <name type="scientific">Didymosphaeria variabile</name>
    <dbReference type="NCBI Taxonomy" id="1932322"/>
    <lineage>
        <taxon>Eukaryota</taxon>
        <taxon>Fungi</taxon>
        <taxon>Dikarya</taxon>
        <taxon>Ascomycota</taxon>
        <taxon>Pezizomycotina</taxon>
        <taxon>Dothideomycetes</taxon>
        <taxon>Pleosporomycetidae</taxon>
        <taxon>Pleosporales</taxon>
        <taxon>Massarineae</taxon>
        <taxon>Didymosphaeriaceae</taxon>
        <taxon>Didymosphaeria</taxon>
    </lineage>
</organism>
<dbReference type="OrthoDB" id="1055148at2759"/>
<evidence type="ECO:0000256" key="1">
    <source>
        <dbReference type="ARBA" id="ARBA00010617"/>
    </source>
</evidence>
<evidence type="ECO:0000256" key="2">
    <source>
        <dbReference type="ARBA" id="ARBA00022723"/>
    </source>
</evidence>
<dbReference type="GO" id="GO:0005506">
    <property type="term" value="F:iron ion binding"/>
    <property type="evidence" value="ECO:0007669"/>
    <property type="project" value="InterPro"/>
</dbReference>
<sequence>MQALHNNEAHFPNPRTFNPSRYAADFQSSSEAAHNADFSKRDQYTFGAGRRLCQGMHIAERSLFLAMSRLLWAFDFSMKKDEFGNDIVPDADALTDGVLVRPEAFPAVVTPRSEKKAEAVRAEWAKVEGKLDGRGQWKRVPEGMFSKEYVPLVG</sequence>
<keyword evidence="5" id="KW-0503">Monooxygenase</keyword>
<evidence type="ECO:0000256" key="3">
    <source>
        <dbReference type="ARBA" id="ARBA00023002"/>
    </source>
</evidence>
<name>A0A9W9C8D7_9PLEO</name>
<dbReference type="SUPFAM" id="SSF48264">
    <property type="entry name" value="Cytochrome P450"/>
    <property type="match status" value="1"/>
</dbReference>
<dbReference type="Proteomes" id="UP001140513">
    <property type="component" value="Unassembled WGS sequence"/>
</dbReference>
<dbReference type="InterPro" id="IPR050364">
    <property type="entry name" value="Cytochrome_P450_fung"/>
</dbReference>
<dbReference type="Gene3D" id="1.10.630.10">
    <property type="entry name" value="Cytochrome P450"/>
    <property type="match status" value="1"/>
</dbReference>
<proteinExistence type="inferred from homology"/>
<dbReference type="AlphaFoldDB" id="A0A9W9C8D7"/>
<dbReference type="PANTHER" id="PTHR46300">
    <property type="entry name" value="P450, PUTATIVE (EUROFUNG)-RELATED-RELATED"/>
    <property type="match status" value="1"/>
</dbReference>
<dbReference type="EMBL" id="JAPEUX010000007">
    <property type="protein sequence ID" value="KAJ4348840.1"/>
    <property type="molecule type" value="Genomic_DNA"/>
</dbReference>
<evidence type="ECO:0000256" key="4">
    <source>
        <dbReference type="ARBA" id="ARBA00023004"/>
    </source>
</evidence>
<keyword evidence="3" id="KW-0560">Oxidoreductase</keyword>
<keyword evidence="2" id="KW-0479">Metal-binding</keyword>
<dbReference type="GO" id="GO:0020037">
    <property type="term" value="F:heme binding"/>
    <property type="evidence" value="ECO:0007669"/>
    <property type="project" value="InterPro"/>
</dbReference>
<evidence type="ECO:0008006" key="8">
    <source>
        <dbReference type="Google" id="ProtNLM"/>
    </source>
</evidence>